<keyword evidence="7" id="KW-1133">Transmembrane helix</keyword>
<dbReference type="GO" id="GO:0005886">
    <property type="term" value="C:plasma membrane"/>
    <property type="evidence" value="ECO:0007669"/>
    <property type="project" value="UniProtKB-SubCell"/>
</dbReference>
<dbReference type="Gene3D" id="3.80.10.10">
    <property type="entry name" value="Ribonuclease Inhibitor"/>
    <property type="match status" value="1"/>
</dbReference>
<dbReference type="InterPro" id="IPR032675">
    <property type="entry name" value="LRR_dom_sf"/>
</dbReference>
<dbReference type="Proteomes" id="UP001161247">
    <property type="component" value="Chromosome 1"/>
</dbReference>
<dbReference type="AlphaFoldDB" id="A0AAV1BXB7"/>
<evidence type="ECO:0000256" key="5">
    <source>
        <dbReference type="ARBA" id="ARBA00022692"/>
    </source>
</evidence>
<organism evidence="11 12">
    <name type="scientific">Oldenlandia corymbosa var. corymbosa</name>
    <dbReference type="NCBI Taxonomy" id="529605"/>
    <lineage>
        <taxon>Eukaryota</taxon>
        <taxon>Viridiplantae</taxon>
        <taxon>Streptophyta</taxon>
        <taxon>Embryophyta</taxon>
        <taxon>Tracheophyta</taxon>
        <taxon>Spermatophyta</taxon>
        <taxon>Magnoliopsida</taxon>
        <taxon>eudicotyledons</taxon>
        <taxon>Gunneridae</taxon>
        <taxon>Pentapetalae</taxon>
        <taxon>asterids</taxon>
        <taxon>lamiids</taxon>
        <taxon>Gentianales</taxon>
        <taxon>Rubiaceae</taxon>
        <taxon>Rubioideae</taxon>
        <taxon>Spermacoceae</taxon>
        <taxon>Hedyotis-Oldenlandia complex</taxon>
        <taxon>Oldenlandia</taxon>
    </lineage>
</organism>
<dbReference type="SUPFAM" id="SSF52058">
    <property type="entry name" value="L domain-like"/>
    <property type="match status" value="1"/>
</dbReference>
<evidence type="ECO:0000256" key="10">
    <source>
        <dbReference type="ARBA" id="ARBA00023180"/>
    </source>
</evidence>
<reference evidence="11" key="1">
    <citation type="submission" date="2023-03" db="EMBL/GenBank/DDBJ databases">
        <authorList>
            <person name="Julca I."/>
        </authorList>
    </citation>
    <scope>NUCLEOTIDE SEQUENCE</scope>
</reference>
<evidence type="ECO:0000256" key="3">
    <source>
        <dbReference type="ARBA" id="ARBA00022475"/>
    </source>
</evidence>
<gene>
    <name evidence="11" type="ORF">OLC1_LOCUS69</name>
</gene>
<evidence type="ECO:0000313" key="12">
    <source>
        <dbReference type="Proteomes" id="UP001161247"/>
    </source>
</evidence>
<evidence type="ECO:0000313" key="11">
    <source>
        <dbReference type="EMBL" id="CAI9087180.1"/>
    </source>
</evidence>
<keyword evidence="4" id="KW-0433">Leucine-rich repeat</keyword>
<keyword evidence="6" id="KW-0677">Repeat</keyword>
<accession>A0AAV1BXB7</accession>
<comment type="subcellular location">
    <subcellularLocation>
        <location evidence="1">Cell membrane</location>
        <topology evidence="1">Single-pass type I membrane protein</topology>
    </subcellularLocation>
</comment>
<evidence type="ECO:0000256" key="6">
    <source>
        <dbReference type="ARBA" id="ARBA00022737"/>
    </source>
</evidence>
<dbReference type="PANTHER" id="PTHR27004">
    <property type="entry name" value="RECEPTOR-LIKE PROTEIN 12 ISOFORM X1"/>
    <property type="match status" value="1"/>
</dbReference>
<evidence type="ECO:0000256" key="1">
    <source>
        <dbReference type="ARBA" id="ARBA00004251"/>
    </source>
</evidence>
<protein>
    <submittedName>
        <fullName evidence="11">OLC1v1021187C2</fullName>
    </submittedName>
</protein>
<keyword evidence="5" id="KW-0812">Transmembrane</keyword>
<dbReference type="EMBL" id="OX459118">
    <property type="protein sequence ID" value="CAI9087180.1"/>
    <property type="molecule type" value="Genomic_DNA"/>
</dbReference>
<dbReference type="PANTHER" id="PTHR27004:SF428">
    <property type="entry name" value="OS01G0160600 PROTEIN"/>
    <property type="match status" value="1"/>
</dbReference>
<keyword evidence="9" id="KW-0675">Receptor</keyword>
<dbReference type="FunFam" id="3.80.10.10:FF:000356">
    <property type="entry name" value="LRR receptor-like serine/threonine-protein kinase"/>
    <property type="match status" value="1"/>
</dbReference>
<dbReference type="Pfam" id="PF13855">
    <property type="entry name" value="LRR_8"/>
    <property type="match status" value="1"/>
</dbReference>
<evidence type="ECO:0000256" key="8">
    <source>
        <dbReference type="ARBA" id="ARBA00023136"/>
    </source>
</evidence>
<evidence type="ECO:0000256" key="2">
    <source>
        <dbReference type="ARBA" id="ARBA00009592"/>
    </source>
</evidence>
<name>A0AAV1BXB7_OLDCO</name>
<evidence type="ECO:0000256" key="9">
    <source>
        <dbReference type="ARBA" id="ARBA00023170"/>
    </source>
</evidence>
<proteinExistence type="inferred from homology"/>
<dbReference type="InterPro" id="IPR001611">
    <property type="entry name" value="Leu-rich_rpt"/>
</dbReference>
<keyword evidence="12" id="KW-1185">Reference proteome</keyword>
<comment type="similarity">
    <text evidence="2">Belongs to the RLP family.</text>
</comment>
<sequence length="94" mass="10006">MDVVHVLSIYATIDLSSNKFRGVIPDAIGNLISIRGLNLSHNELGGPIPLSFANLTSLESLDLSANQIDGEIPQQLKGFDISSSAEPFQKPSDG</sequence>
<keyword evidence="3" id="KW-1003">Cell membrane</keyword>
<evidence type="ECO:0000256" key="7">
    <source>
        <dbReference type="ARBA" id="ARBA00022989"/>
    </source>
</evidence>
<evidence type="ECO:0000256" key="4">
    <source>
        <dbReference type="ARBA" id="ARBA00022614"/>
    </source>
</evidence>
<keyword evidence="10" id="KW-0325">Glycoprotein</keyword>
<keyword evidence="8" id="KW-0472">Membrane</keyword>
<dbReference type="PRINTS" id="PR00019">
    <property type="entry name" value="LEURICHRPT"/>
</dbReference>